<comment type="caution">
    <text evidence="1">The sequence shown here is derived from an EMBL/GenBank/DDBJ whole genome shotgun (WGS) entry which is preliminary data.</text>
</comment>
<gene>
    <name evidence="1" type="ORF">EVAR_93687_1</name>
</gene>
<sequence>MRVRPSTDTGFRSGQYFPELVQEGILYEMDVDENKIARGRGLLHPYPPPQPSCPHLCPEDYVRKPTLRVVENLRLLCAKPVLSDAFAITNFYETWVCINCDISDYSLFRAMPERVTARTPILQHHAAASDCRIAIPNLAGPVLAVSSGKDGRRYRPAGIILLICESISQAHAFRFIGELARSIWSAHRAAAFAHASPPCDLNVCCREDQDRFCNMISTHRLRLFDPTLYIGKFC</sequence>
<evidence type="ECO:0000313" key="2">
    <source>
        <dbReference type="Proteomes" id="UP000299102"/>
    </source>
</evidence>
<organism evidence="1 2">
    <name type="scientific">Eumeta variegata</name>
    <name type="common">Bagworm moth</name>
    <name type="synonym">Eumeta japonica</name>
    <dbReference type="NCBI Taxonomy" id="151549"/>
    <lineage>
        <taxon>Eukaryota</taxon>
        <taxon>Metazoa</taxon>
        <taxon>Ecdysozoa</taxon>
        <taxon>Arthropoda</taxon>
        <taxon>Hexapoda</taxon>
        <taxon>Insecta</taxon>
        <taxon>Pterygota</taxon>
        <taxon>Neoptera</taxon>
        <taxon>Endopterygota</taxon>
        <taxon>Lepidoptera</taxon>
        <taxon>Glossata</taxon>
        <taxon>Ditrysia</taxon>
        <taxon>Tineoidea</taxon>
        <taxon>Psychidae</taxon>
        <taxon>Oiketicinae</taxon>
        <taxon>Eumeta</taxon>
    </lineage>
</organism>
<evidence type="ECO:0000313" key="1">
    <source>
        <dbReference type="EMBL" id="GBP20573.1"/>
    </source>
</evidence>
<dbReference type="AlphaFoldDB" id="A0A4C1U2H2"/>
<name>A0A4C1U2H2_EUMVA</name>
<protein>
    <submittedName>
        <fullName evidence="1">Uncharacterized protein</fullName>
    </submittedName>
</protein>
<dbReference type="Proteomes" id="UP000299102">
    <property type="component" value="Unassembled WGS sequence"/>
</dbReference>
<accession>A0A4C1U2H2</accession>
<dbReference type="EMBL" id="BGZK01000120">
    <property type="protein sequence ID" value="GBP20573.1"/>
    <property type="molecule type" value="Genomic_DNA"/>
</dbReference>
<proteinExistence type="predicted"/>
<reference evidence="1 2" key="1">
    <citation type="journal article" date="2019" name="Commun. Biol.">
        <title>The bagworm genome reveals a unique fibroin gene that provides high tensile strength.</title>
        <authorList>
            <person name="Kono N."/>
            <person name="Nakamura H."/>
            <person name="Ohtoshi R."/>
            <person name="Tomita M."/>
            <person name="Numata K."/>
            <person name="Arakawa K."/>
        </authorList>
    </citation>
    <scope>NUCLEOTIDE SEQUENCE [LARGE SCALE GENOMIC DNA]</scope>
</reference>
<keyword evidence="2" id="KW-1185">Reference proteome</keyword>